<feature type="transmembrane region" description="Helical" evidence="7">
    <location>
        <begin position="296"/>
        <end position="320"/>
    </location>
</feature>
<dbReference type="PANTHER" id="PTHR43163">
    <property type="entry name" value="DIPEPTIDE TRANSPORT SYSTEM PERMEASE PROTEIN DPPB-RELATED"/>
    <property type="match status" value="1"/>
</dbReference>
<dbReference type="EMBL" id="MLCF01000029">
    <property type="protein sequence ID" value="OIV38123.1"/>
    <property type="molecule type" value="Genomic_DNA"/>
</dbReference>
<keyword evidence="2 7" id="KW-0813">Transport</keyword>
<feature type="transmembrane region" description="Helical" evidence="7">
    <location>
        <begin position="99"/>
        <end position="121"/>
    </location>
</feature>
<feature type="transmembrane region" description="Helical" evidence="7">
    <location>
        <begin position="9"/>
        <end position="27"/>
    </location>
</feature>
<organism evidence="9 10">
    <name type="scientific">Mangrovactinospora gilvigrisea</name>
    <dbReference type="NCBI Taxonomy" id="1428644"/>
    <lineage>
        <taxon>Bacteria</taxon>
        <taxon>Bacillati</taxon>
        <taxon>Actinomycetota</taxon>
        <taxon>Actinomycetes</taxon>
        <taxon>Kitasatosporales</taxon>
        <taxon>Streptomycetaceae</taxon>
        <taxon>Mangrovactinospora</taxon>
    </lineage>
</organism>
<evidence type="ECO:0000313" key="10">
    <source>
        <dbReference type="Proteomes" id="UP000243342"/>
    </source>
</evidence>
<dbReference type="OrthoDB" id="9778910at2"/>
<dbReference type="CDD" id="cd06261">
    <property type="entry name" value="TM_PBP2"/>
    <property type="match status" value="1"/>
</dbReference>
<dbReference type="RefSeq" id="WP_071655882.1">
    <property type="nucleotide sequence ID" value="NZ_MLCF01000029.1"/>
</dbReference>
<evidence type="ECO:0000256" key="7">
    <source>
        <dbReference type="RuleBase" id="RU363032"/>
    </source>
</evidence>
<dbReference type="AlphaFoldDB" id="A0A1J7BHF1"/>
<proteinExistence type="inferred from homology"/>
<keyword evidence="5 7" id="KW-1133">Transmembrane helix</keyword>
<evidence type="ECO:0000313" key="9">
    <source>
        <dbReference type="EMBL" id="OIV38123.1"/>
    </source>
</evidence>
<dbReference type="PANTHER" id="PTHR43163:SF6">
    <property type="entry name" value="DIPEPTIDE TRANSPORT SYSTEM PERMEASE PROTEIN DPPB-RELATED"/>
    <property type="match status" value="1"/>
</dbReference>
<dbReference type="Proteomes" id="UP000243342">
    <property type="component" value="Unassembled WGS sequence"/>
</dbReference>
<evidence type="ECO:0000256" key="4">
    <source>
        <dbReference type="ARBA" id="ARBA00022692"/>
    </source>
</evidence>
<evidence type="ECO:0000259" key="8">
    <source>
        <dbReference type="PROSITE" id="PS50928"/>
    </source>
</evidence>
<dbReference type="STRING" id="1428644.BIV57_07325"/>
<feature type="transmembrane region" description="Helical" evidence="7">
    <location>
        <begin position="191"/>
        <end position="209"/>
    </location>
</feature>
<evidence type="ECO:0000256" key="2">
    <source>
        <dbReference type="ARBA" id="ARBA00022448"/>
    </source>
</evidence>
<dbReference type="PROSITE" id="PS50928">
    <property type="entry name" value="ABC_TM1"/>
    <property type="match status" value="1"/>
</dbReference>
<dbReference type="Pfam" id="PF00528">
    <property type="entry name" value="BPD_transp_1"/>
    <property type="match status" value="1"/>
</dbReference>
<dbReference type="GO" id="GO:0005886">
    <property type="term" value="C:plasma membrane"/>
    <property type="evidence" value="ECO:0007669"/>
    <property type="project" value="UniProtKB-SubCell"/>
</dbReference>
<gene>
    <name evidence="9" type="ORF">BIV57_07325</name>
</gene>
<dbReference type="SUPFAM" id="SSF161098">
    <property type="entry name" value="MetI-like"/>
    <property type="match status" value="1"/>
</dbReference>
<comment type="similarity">
    <text evidence="7">Belongs to the binding-protein-dependent transport system permease family.</text>
</comment>
<keyword evidence="10" id="KW-1185">Reference proteome</keyword>
<feature type="domain" description="ABC transmembrane type-1" evidence="8">
    <location>
        <begin position="97"/>
        <end position="313"/>
    </location>
</feature>
<accession>A0A1J7BHF1</accession>
<evidence type="ECO:0000256" key="6">
    <source>
        <dbReference type="ARBA" id="ARBA00023136"/>
    </source>
</evidence>
<dbReference type="Gene3D" id="1.10.3720.10">
    <property type="entry name" value="MetI-like"/>
    <property type="match status" value="1"/>
</dbReference>
<dbReference type="GO" id="GO:0055085">
    <property type="term" value="P:transmembrane transport"/>
    <property type="evidence" value="ECO:0007669"/>
    <property type="project" value="InterPro"/>
</dbReference>
<evidence type="ECO:0000256" key="1">
    <source>
        <dbReference type="ARBA" id="ARBA00004651"/>
    </source>
</evidence>
<evidence type="ECO:0000256" key="3">
    <source>
        <dbReference type="ARBA" id="ARBA00022475"/>
    </source>
</evidence>
<dbReference type="InterPro" id="IPR035906">
    <property type="entry name" value="MetI-like_sf"/>
</dbReference>
<comment type="caution">
    <text evidence="9">The sequence shown here is derived from an EMBL/GenBank/DDBJ whole genome shotgun (WGS) entry which is preliminary data.</text>
</comment>
<comment type="subcellular location">
    <subcellularLocation>
        <location evidence="1 7">Cell membrane</location>
        <topology evidence="1 7">Multi-pass membrane protein</topology>
    </subcellularLocation>
</comment>
<evidence type="ECO:0000256" key="5">
    <source>
        <dbReference type="ARBA" id="ARBA00022989"/>
    </source>
</evidence>
<keyword evidence="6 7" id="KW-0472">Membrane</keyword>
<protein>
    <submittedName>
        <fullName evidence="9">Peptide ABC transporter permease</fullName>
    </submittedName>
</protein>
<keyword evidence="3" id="KW-1003">Cell membrane</keyword>
<feature type="transmembrane region" description="Helical" evidence="7">
    <location>
        <begin position="255"/>
        <end position="276"/>
    </location>
</feature>
<keyword evidence="4 7" id="KW-0812">Transmembrane</keyword>
<reference evidence="9 10" key="1">
    <citation type="submission" date="2016-10" db="EMBL/GenBank/DDBJ databases">
        <title>Genome sequence of Streptomyces gilvigriseus MUSC 26.</title>
        <authorList>
            <person name="Lee L.-H."/>
            <person name="Ser H.-L."/>
        </authorList>
    </citation>
    <scope>NUCLEOTIDE SEQUENCE [LARGE SCALE GENOMIC DNA]</scope>
    <source>
        <strain evidence="9 10">MUSC 26</strain>
    </source>
</reference>
<name>A0A1J7BHF1_9ACTN</name>
<feature type="transmembrane region" description="Helical" evidence="7">
    <location>
        <begin position="133"/>
        <end position="157"/>
    </location>
</feature>
<dbReference type="InterPro" id="IPR000515">
    <property type="entry name" value="MetI-like"/>
</dbReference>
<sequence>MLGYLAKRLGYYVVMLLVAVGLSYALASTSLNPRANFEGRSPRPSPASVTRQLDDLGVNPDTPLADRFGTWVGHLAHGNLGQTINNTPVTDEFKNRVLISLRLLVVGTILGTVCGILLGAWTATRQYKFSDRAAAGLSFLVMSIPTFVLALFATIFATGLNTWTGHQIINFTGQSTPGLSGGFFTHLGDSLVHLILPTLTIGLMLIASYSRYQRNTMLDVLGSDYLRTARAKGLPYRKALFKHGLRTALIPMSTFFAYGFLGLLTGATFTELIFGWHGMGEWLVNSINQNDVNSVVAYSLFAAVMVLIAGFLSDILHAALDPRVRHA</sequence>